<dbReference type="Gene3D" id="2.60.40.1610">
    <property type="entry name" value="Domain of unknown function DUF1254"/>
    <property type="match status" value="1"/>
</dbReference>
<feature type="chain" id="PRO_5047330134" evidence="1">
    <location>
        <begin position="28"/>
        <end position="481"/>
    </location>
</feature>
<gene>
    <name evidence="4" type="ORF">GXW78_17505</name>
</gene>
<dbReference type="Proteomes" id="UP000698752">
    <property type="component" value="Unassembled WGS sequence"/>
</dbReference>
<reference evidence="5" key="1">
    <citation type="journal article" date="2021" name="Syst. Appl. Microbiol.">
        <title>Roseomonas hellenica sp. nov., isolated from roots of wild-growing Alkanna tinctoria.</title>
        <authorList>
            <person name="Rat A."/>
            <person name="Naranjo H.D."/>
            <person name="Lebbe L."/>
            <person name="Cnockaert M."/>
            <person name="Krigas N."/>
            <person name="Grigoriadou K."/>
            <person name="Maloupa E."/>
            <person name="Willems A."/>
        </authorList>
    </citation>
    <scope>NUCLEOTIDE SEQUENCE [LARGE SCALE GENOMIC DNA]</scope>
    <source>
        <strain evidence="5">LMG 31159</strain>
    </source>
</reference>
<keyword evidence="5" id="KW-1185">Reference proteome</keyword>
<dbReference type="InterPro" id="IPR037049">
    <property type="entry name" value="DUF1214_C_sf"/>
</dbReference>
<feature type="domain" description="DUF1254" evidence="3">
    <location>
        <begin position="78"/>
        <end position="208"/>
    </location>
</feature>
<dbReference type="InterPro" id="IPR010679">
    <property type="entry name" value="DUF1254"/>
</dbReference>
<name>A0ABS5EKB6_9PROT</name>
<protein>
    <submittedName>
        <fullName evidence="4">DUF1254 domain-containing protein</fullName>
    </submittedName>
</protein>
<proteinExistence type="predicted"/>
<dbReference type="Gene3D" id="2.60.120.600">
    <property type="entry name" value="Domain of unknown function DUF1214, C-terminal domain"/>
    <property type="match status" value="1"/>
</dbReference>
<evidence type="ECO:0000313" key="4">
    <source>
        <dbReference type="EMBL" id="MBR0651471.1"/>
    </source>
</evidence>
<feature type="domain" description="DUF1214" evidence="2">
    <location>
        <begin position="352"/>
        <end position="461"/>
    </location>
</feature>
<dbReference type="EMBL" id="JAAEDI010000018">
    <property type="protein sequence ID" value="MBR0651471.1"/>
    <property type="molecule type" value="Genomic_DNA"/>
</dbReference>
<dbReference type="InterPro" id="IPR010621">
    <property type="entry name" value="DUF1214"/>
</dbReference>
<dbReference type="SUPFAM" id="SSF160935">
    <property type="entry name" value="VPA0735-like"/>
    <property type="match status" value="1"/>
</dbReference>
<evidence type="ECO:0000259" key="2">
    <source>
        <dbReference type="Pfam" id="PF06742"/>
    </source>
</evidence>
<keyword evidence="1" id="KW-0732">Signal</keyword>
<organism evidence="4 5">
    <name type="scientific">Neoroseomonas terrae</name>
    <dbReference type="NCBI Taxonomy" id="424799"/>
    <lineage>
        <taxon>Bacteria</taxon>
        <taxon>Pseudomonadati</taxon>
        <taxon>Pseudomonadota</taxon>
        <taxon>Alphaproteobacteria</taxon>
        <taxon>Acetobacterales</taxon>
        <taxon>Acetobacteraceae</taxon>
        <taxon>Neoroseomonas</taxon>
    </lineage>
</organism>
<dbReference type="RefSeq" id="WP_211870135.1">
    <property type="nucleotide sequence ID" value="NZ_JAAEDI010000018.1"/>
</dbReference>
<comment type="caution">
    <text evidence="4">The sequence shown here is derived from an EMBL/GenBank/DDBJ whole genome shotgun (WGS) entry which is preliminary data.</text>
</comment>
<dbReference type="Pfam" id="PF06863">
    <property type="entry name" value="DUF1254"/>
    <property type="match status" value="1"/>
</dbReference>
<evidence type="ECO:0000259" key="3">
    <source>
        <dbReference type="Pfam" id="PF06863"/>
    </source>
</evidence>
<evidence type="ECO:0000256" key="1">
    <source>
        <dbReference type="SAM" id="SignalP"/>
    </source>
</evidence>
<dbReference type="InterPro" id="IPR037050">
    <property type="entry name" value="DUF1254_sf"/>
</dbReference>
<sequence length="481" mass="52681">MARITRRGLTAAGFAAPLLARPGMATAQPSEMQPGDAADAARIAMDAYLYGYSLITTEVTRVQMSNVPELRGLQAPMGQFLNIRRYPPADYRGVSAPNADTLYSLAWVDLGSGPVVFSHPDMGGRYFLFPMYSLWMPVVESPGRRTTGGRAANFLITPPDWSGELPAGMRQIRSPTRYLVILGRTYADGTDADYAAVNELQNQYRLTPLSAFGRPFTYEAPPVDPNPGFSMTDKPQSVILGMSAEEYFSRMARLMGSAAPPAAEDAAMIARMARIGIVPGQPFEAAKQSAVVQEALRDLPRRALATIEANRAAMGTNVNGWIITKGLGRYGTDYMKRALVAAFGWPANLEDDAVYPYATVDSEGRPLDGANRYTLTFAAGQTPQVNAFWSITMYEIDQGWWFVPNPLNKFTVSPRNNLKTNADGSTTLYFQRESPGAERESNWLPAPAGAFIPMMRMYWPKTEAPSILNGSWAPPAIRRIG</sequence>
<dbReference type="PANTHER" id="PTHR36509:SF2">
    <property type="entry name" value="BLL3101 PROTEIN"/>
    <property type="match status" value="1"/>
</dbReference>
<accession>A0ABS5EKB6</accession>
<dbReference type="PANTHER" id="PTHR36509">
    <property type="entry name" value="BLL3101 PROTEIN"/>
    <property type="match status" value="1"/>
</dbReference>
<feature type="signal peptide" evidence="1">
    <location>
        <begin position="1"/>
        <end position="27"/>
    </location>
</feature>
<evidence type="ECO:0000313" key="5">
    <source>
        <dbReference type="Proteomes" id="UP000698752"/>
    </source>
</evidence>
<dbReference type="Pfam" id="PF06742">
    <property type="entry name" value="DUF1214"/>
    <property type="match status" value="1"/>
</dbReference>